<sequence length="68" mass="7620">MNNDNTRAYLAYIIVMSAFLVLILLFFLQVPSENKDMLNFALGNMFGIAVTVAGFYFGSSDKKKNSDE</sequence>
<gene>
    <name evidence="2" type="ORF">BEN76_01985</name>
</gene>
<dbReference type="EMBL" id="CP016896">
    <property type="protein sequence ID" value="APV34856.1"/>
    <property type="molecule type" value="Genomic_DNA"/>
</dbReference>
<organism evidence="2 3">
    <name type="scientific">Acinetobacter soli</name>
    <dbReference type="NCBI Taxonomy" id="487316"/>
    <lineage>
        <taxon>Bacteria</taxon>
        <taxon>Pseudomonadati</taxon>
        <taxon>Pseudomonadota</taxon>
        <taxon>Gammaproteobacteria</taxon>
        <taxon>Moraxellales</taxon>
        <taxon>Moraxellaceae</taxon>
        <taxon>Acinetobacter</taxon>
    </lineage>
</organism>
<protein>
    <submittedName>
        <fullName evidence="2">Uncharacterized protein</fullName>
    </submittedName>
</protein>
<proteinExistence type="predicted"/>
<evidence type="ECO:0000313" key="3">
    <source>
        <dbReference type="Proteomes" id="UP000185674"/>
    </source>
</evidence>
<evidence type="ECO:0000256" key="1">
    <source>
        <dbReference type="SAM" id="Phobius"/>
    </source>
</evidence>
<dbReference type="STRING" id="487316.BEN76_01985"/>
<name>A0A1P8EF83_9GAMM</name>
<dbReference type="RefSeq" id="WP_025095798.1">
    <property type="nucleotide sequence ID" value="NZ_BKCR01000042.1"/>
</dbReference>
<keyword evidence="1" id="KW-1133">Transmembrane helix</keyword>
<feature type="transmembrane region" description="Helical" evidence="1">
    <location>
        <begin position="9"/>
        <end position="28"/>
    </location>
</feature>
<reference evidence="2 3" key="1">
    <citation type="submission" date="2016-08" db="EMBL/GenBank/DDBJ databases">
        <title>Complete genome sequence of Acinetobacter baylyi strain GFJ2.</title>
        <authorList>
            <person name="Tabata M."/>
            <person name="Kuboki S."/>
            <person name="Gibu N."/>
            <person name="Kinouchi Y."/>
            <person name="Vangnai A."/>
            <person name="Kasai D."/>
            <person name="Fukuda M."/>
        </authorList>
    </citation>
    <scope>NUCLEOTIDE SEQUENCE [LARGE SCALE GENOMIC DNA]</scope>
    <source>
        <strain evidence="2 3">GFJ2</strain>
    </source>
</reference>
<feature type="transmembrane region" description="Helical" evidence="1">
    <location>
        <begin position="40"/>
        <end position="58"/>
    </location>
</feature>
<accession>A0A1P8EF83</accession>
<dbReference type="KEGG" id="asol:BEN76_01985"/>
<keyword evidence="1" id="KW-0812">Transmembrane</keyword>
<keyword evidence="1" id="KW-0472">Membrane</keyword>
<dbReference type="AlphaFoldDB" id="A0A1P8EF83"/>
<dbReference type="Proteomes" id="UP000185674">
    <property type="component" value="Chromosome"/>
</dbReference>
<evidence type="ECO:0000313" key="2">
    <source>
        <dbReference type="EMBL" id="APV34856.1"/>
    </source>
</evidence>